<dbReference type="InterPro" id="IPR019920">
    <property type="entry name" value="F420-binding_dom_put"/>
</dbReference>
<comment type="caution">
    <text evidence="3">The sequence shown here is derived from an EMBL/GenBank/DDBJ whole genome shotgun (WGS) entry which is preliminary data.</text>
</comment>
<feature type="domain" description="Pyridoxamine 5'-phosphate oxidase N-terminal" evidence="2">
    <location>
        <begin position="7"/>
        <end position="126"/>
    </location>
</feature>
<evidence type="ECO:0000313" key="4">
    <source>
        <dbReference type="Proteomes" id="UP000248863"/>
    </source>
</evidence>
<dbReference type="InterPro" id="IPR011576">
    <property type="entry name" value="Pyridox_Oxase_N"/>
</dbReference>
<dbReference type="RefSeq" id="WP_111355401.1">
    <property type="nucleotide sequence ID" value="NZ_NHSK01000048.1"/>
</dbReference>
<dbReference type="SUPFAM" id="SSF50475">
    <property type="entry name" value="FMN-binding split barrel"/>
    <property type="match status" value="1"/>
</dbReference>
<gene>
    <name evidence="3" type="ORF">CH338_02190</name>
</gene>
<keyword evidence="1" id="KW-0560">Oxidoreductase</keyword>
<keyword evidence="4" id="KW-1185">Reference proteome</keyword>
<dbReference type="OrthoDB" id="2664130at2"/>
<dbReference type="InterPro" id="IPR052019">
    <property type="entry name" value="F420H2_bilvrd_red/Heme_oxyg"/>
</dbReference>
<proteinExistence type="predicted"/>
<organism evidence="3 4">
    <name type="scientific">Rhodoplanes elegans</name>
    <dbReference type="NCBI Taxonomy" id="29408"/>
    <lineage>
        <taxon>Bacteria</taxon>
        <taxon>Pseudomonadati</taxon>
        <taxon>Pseudomonadota</taxon>
        <taxon>Alphaproteobacteria</taxon>
        <taxon>Hyphomicrobiales</taxon>
        <taxon>Nitrobacteraceae</taxon>
        <taxon>Rhodoplanes</taxon>
    </lineage>
</organism>
<sequence length="132" mass="14368">MVTPPDAYLDLLKDKKAFASIATVMADGSPQVTPVWFDYTDGVVRVNTAKGRVKAKTLTPGRPVALAIIDPDNPYRYLQIRGTVRSVTEDGADAHIDSLAKKYLGVDTYPYRQPGEQRLSIAIEPTSASGMN</sequence>
<evidence type="ECO:0000256" key="1">
    <source>
        <dbReference type="ARBA" id="ARBA00023002"/>
    </source>
</evidence>
<dbReference type="NCBIfam" id="TIGR03618">
    <property type="entry name" value="Rv1155_F420"/>
    <property type="match status" value="1"/>
</dbReference>
<reference evidence="3 4" key="1">
    <citation type="submission" date="2017-07" db="EMBL/GenBank/DDBJ databases">
        <title>Draft Genome Sequences of Select Purple Nonsulfur Bacteria.</title>
        <authorList>
            <person name="Lasarre B."/>
            <person name="Mckinlay J.B."/>
        </authorList>
    </citation>
    <scope>NUCLEOTIDE SEQUENCE [LARGE SCALE GENOMIC DNA]</scope>
    <source>
        <strain evidence="3 4">DSM 11907</strain>
    </source>
</reference>
<dbReference type="PANTHER" id="PTHR35176">
    <property type="entry name" value="HEME OXYGENASE HI_0854-RELATED"/>
    <property type="match status" value="1"/>
</dbReference>
<dbReference type="EMBL" id="NPEU01000011">
    <property type="protein sequence ID" value="RAI41697.1"/>
    <property type="molecule type" value="Genomic_DNA"/>
</dbReference>
<name>A0A327KTV3_9BRAD</name>
<dbReference type="Pfam" id="PF01243">
    <property type="entry name" value="PNPOx_N"/>
    <property type="match status" value="1"/>
</dbReference>
<dbReference type="PANTHER" id="PTHR35176:SF6">
    <property type="entry name" value="HEME OXYGENASE HI_0854-RELATED"/>
    <property type="match status" value="1"/>
</dbReference>
<dbReference type="GO" id="GO:0016627">
    <property type="term" value="F:oxidoreductase activity, acting on the CH-CH group of donors"/>
    <property type="evidence" value="ECO:0007669"/>
    <property type="project" value="TreeGrafter"/>
</dbReference>
<dbReference type="Gene3D" id="2.30.110.10">
    <property type="entry name" value="Electron Transport, Fmn-binding Protein, Chain A"/>
    <property type="match status" value="1"/>
</dbReference>
<evidence type="ECO:0000313" key="3">
    <source>
        <dbReference type="EMBL" id="RAI41697.1"/>
    </source>
</evidence>
<protein>
    <recommendedName>
        <fullName evidence="2">Pyridoxamine 5'-phosphate oxidase N-terminal domain-containing protein</fullName>
    </recommendedName>
</protein>
<accession>A0A327KTV3</accession>
<evidence type="ECO:0000259" key="2">
    <source>
        <dbReference type="Pfam" id="PF01243"/>
    </source>
</evidence>
<dbReference type="AlphaFoldDB" id="A0A327KTV3"/>
<dbReference type="GO" id="GO:0070967">
    <property type="term" value="F:coenzyme F420 binding"/>
    <property type="evidence" value="ECO:0007669"/>
    <property type="project" value="TreeGrafter"/>
</dbReference>
<dbReference type="GO" id="GO:0005829">
    <property type="term" value="C:cytosol"/>
    <property type="evidence" value="ECO:0007669"/>
    <property type="project" value="TreeGrafter"/>
</dbReference>
<dbReference type="Proteomes" id="UP000248863">
    <property type="component" value="Unassembled WGS sequence"/>
</dbReference>
<dbReference type="InterPro" id="IPR012349">
    <property type="entry name" value="Split_barrel_FMN-bd"/>
</dbReference>